<evidence type="ECO:0000313" key="3">
    <source>
        <dbReference type="Proteomes" id="UP000266673"/>
    </source>
</evidence>
<reference evidence="2 3" key="1">
    <citation type="submission" date="2018-06" db="EMBL/GenBank/DDBJ databases">
        <title>Comparative genomics reveals the genomic features of Rhizophagus irregularis, R. cerebriforme, R. diaphanum and Gigaspora rosea, and their symbiotic lifestyle signature.</title>
        <authorList>
            <person name="Morin E."/>
            <person name="San Clemente H."/>
            <person name="Chen E.C.H."/>
            <person name="De La Providencia I."/>
            <person name="Hainaut M."/>
            <person name="Kuo A."/>
            <person name="Kohler A."/>
            <person name="Murat C."/>
            <person name="Tang N."/>
            <person name="Roy S."/>
            <person name="Loubradou J."/>
            <person name="Henrissat B."/>
            <person name="Grigoriev I.V."/>
            <person name="Corradi N."/>
            <person name="Roux C."/>
            <person name="Martin F.M."/>
        </authorList>
    </citation>
    <scope>NUCLEOTIDE SEQUENCE [LARGE SCALE GENOMIC DNA]</scope>
    <source>
        <strain evidence="2 3">DAOM 194757</strain>
    </source>
</reference>
<dbReference type="EMBL" id="QKWP01000242">
    <property type="protein sequence ID" value="RIB23822.1"/>
    <property type="molecule type" value="Genomic_DNA"/>
</dbReference>
<feature type="compositionally biased region" description="Polar residues" evidence="1">
    <location>
        <begin position="34"/>
        <end position="48"/>
    </location>
</feature>
<feature type="compositionally biased region" description="Basic and acidic residues" evidence="1">
    <location>
        <begin position="78"/>
        <end position="87"/>
    </location>
</feature>
<gene>
    <name evidence="2" type="ORF">C2G38_2242404</name>
</gene>
<evidence type="ECO:0000256" key="1">
    <source>
        <dbReference type="SAM" id="MobiDB-lite"/>
    </source>
</evidence>
<accession>A0A397VPE4</accession>
<feature type="region of interest" description="Disordered" evidence="1">
    <location>
        <begin position="1"/>
        <end position="87"/>
    </location>
</feature>
<organism evidence="2 3">
    <name type="scientific">Gigaspora rosea</name>
    <dbReference type="NCBI Taxonomy" id="44941"/>
    <lineage>
        <taxon>Eukaryota</taxon>
        <taxon>Fungi</taxon>
        <taxon>Fungi incertae sedis</taxon>
        <taxon>Mucoromycota</taxon>
        <taxon>Glomeromycotina</taxon>
        <taxon>Glomeromycetes</taxon>
        <taxon>Diversisporales</taxon>
        <taxon>Gigasporaceae</taxon>
        <taxon>Gigaspora</taxon>
    </lineage>
</organism>
<evidence type="ECO:0000313" key="2">
    <source>
        <dbReference type="EMBL" id="RIB23822.1"/>
    </source>
</evidence>
<dbReference type="OrthoDB" id="9999611at2759"/>
<proteinExistence type="predicted"/>
<sequence length="87" mass="9184">MSSTGKYYQGGAKETAGQALGNQQMQAEGAARKQQGNAESQATNNSTKDSLRDKANTYIGGAKETIGSAIGSEQMQAEGRERKNNNI</sequence>
<dbReference type="AlphaFoldDB" id="A0A397VPE4"/>
<keyword evidence="3" id="KW-1185">Reference proteome</keyword>
<protein>
    <recommendedName>
        <fullName evidence="4">CsbD-like domain-containing protein</fullName>
    </recommendedName>
</protein>
<dbReference type="Proteomes" id="UP000266673">
    <property type="component" value="Unassembled WGS sequence"/>
</dbReference>
<comment type="caution">
    <text evidence="2">The sequence shown here is derived from an EMBL/GenBank/DDBJ whole genome shotgun (WGS) entry which is preliminary data.</text>
</comment>
<evidence type="ECO:0008006" key="4">
    <source>
        <dbReference type="Google" id="ProtNLM"/>
    </source>
</evidence>
<name>A0A397VPE4_9GLOM</name>